<dbReference type="InterPro" id="IPR018750">
    <property type="entry name" value="DUF2306_membrane"/>
</dbReference>
<comment type="caution">
    <text evidence="2">The sequence shown here is derived from an EMBL/GenBank/DDBJ whole genome shotgun (WGS) entry which is preliminary data.</text>
</comment>
<proteinExistence type="predicted"/>
<dbReference type="Pfam" id="PF10067">
    <property type="entry name" value="DUF2306"/>
    <property type="match status" value="1"/>
</dbReference>
<keyword evidence="3" id="KW-1185">Reference proteome</keyword>
<dbReference type="EMBL" id="BNAH01000018">
    <property type="protein sequence ID" value="GHF01887.1"/>
    <property type="molecule type" value="Genomic_DNA"/>
</dbReference>
<accession>A0ABQ3J568</accession>
<keyword evidence="1" id="KW-1133">Transmembrane helix</keyword>
<evidence type="ECO:0000313" key="2">
    <source>
        <dbReference type="EMBL" id="GHF01887.1"/>
    </source>
</evidence>
<reference evidence="3" key="1">
    <citation type="journal article" date="2019" name="Int. J. Syst. Evol. Microbiol.">
        <title>The Global Catalogue of Microorganisms (GCM) 10K type strain sequencing project: providing services to taxonomists for standard genome sequencing and annotation.</title>
        <authorList>
            <consortium name="The Broad Institute Genomics Platform"/>
            <consortium name="The Broad Institute Genome Sequencing Center for Infectious Disease"/>
            <person name="Wu L."/>
            <person name="Ma J."/>
        </authorList>
    </citation>
    <scope>NUCLEOTIDE SEQUENCE [LARGE SCALE GENOMIC DNA]</scope>
    <source>
        <strain evidence="3">CGMCC 1.15922</strain>
    </source>
</reference>
<keyword evidence="1" id="KW-0812">Transmembrane</keyword>
<evidence type="ECO:0008006" key="4">
    <source>
        <dbReference type="Google" id="ProtNLM"/>
    </source>
</evidence>
<evidence type="ECO:0000313" key="3">
    <source>
        <dbReference type="Proteomes" id="UP000626370"/>
    </source>
</evidence>
<name>A0ABQ3J568_9GAMM</name>
<gene>
    <name evidence="2" type="ORF">GCM10011501_34110</name>
</gene>
<feature type="transmembrane region" description="Helical" evidence="1">
    <location>
        <begin position="100"/>
        <end position="119"/>
    </location>
</feature>
<keyword evidence="1" id="KW-0472">Membrane</keyword>
<feature type="transmembrane region" description="Helical" evidence="1">
    <location>
        <begin position="69"/>
        <end position="88"/>
    </location>
</feature>
<organism evidence="2 3">
    <name type="scientific">Thalassotalea profundi</name>
    <dbReference type="NCBI Taxonomy" id="2036687"/>
    <lineage>
        <taxon>Bacteria</taxon>
        <taxon>Pseudomonadati</taxon>
        <taxon>Pseudomonadota</taxon>
        <taxon>Gammaproteobacteria</taxon>
        <taxon>Alteromonadales</taxon>
        <taxon>Colwelliaceae</taxon>
        <taxon>Thalassotalea</taxon>
    </lineage>
</organism>
<feature type="transmembrane region" description="Helical" evidence="1">
    <location>
        <begin position="38"/>
        <end position="63"/>
    </location>
</feature>
<protein>
    <recommendedName>
        <fullName evidence="4">DUF2306 domain-containing protein</fullName>
    </recommendedName>
</protein>
<sequence>MTYLQLTYFHLATVFPAFLIGTYLLLNPKGTKRHKLLGKIYMALMLLTAIVTLFMSSVVGPALFNHFGYIHFFSLLVFYSVPSAYFSARNGNIAKHKSSMLGLYIGGILIAGSFTFMPGRLLHSWFFG</sequence>
<dbReference type="Proteomes" id="UP000626370">
    <property type="component" value="Unassembled WGS sequence"/>
</dbReference>
<feature type="transmembrane region" description="Helical" evidence="1">
    <location>
        <begin position="6"/>
        <end position="26"/>
    </location>
</feature>
<dbReference type="RefSeq" id="WP_189379476.1">
    <property type="nucleotide sequence ID" value="NZ_BNAH01000018.1"/>
</dbReference>
<evidence type="ECO:0000256" key="1">
    <source>
        <dbReference type="SAM" id="Phobius"/>
    </source>
</evidence>